<evidence type="ECO:0000313" key="4">
    <source>
        <dbReference type="Proteomes" id="UP000294513"/>
    </source>
</evidence>
<evidence type="ECO:0000259" key="2">
    <source>
        <dbReference type="Pfam" id="PF13569"/>
    </source>
</evidence>
<evidence type="ECO:0000256" key="1">
    <source>
        <dbReference type="SAM" id="MobiDB-lite"/>
    </source>
</evidence>
<reference evidence="3 4" key="1">
    <citation type="submission" date="2019-03" db="EMBL/GenBank/DDBJ databases">
        <title>Draft genome sequences of novel Actinobacteria.</title>
        <authorList>
            <person name="Sahin N."/>
            <person name="Ay H."/>
            <person name="Saygin H."/>
        </authorList>
    </citation>
    <scope>NUCLEOTIDE SEQUENCE [LARGE SCALE GENOMIC DNA]</scope>
    <source>
        <strain evidence="3 4">H3C3</strain>
    </source>
</reference>
<dbReference type="AlphaFoldDB" id="A0A4R5B5E9"/>
<comment type="caution">
    <text evidence="3">The sequence shown here is derived from an EMBL/GenBank/DDBJ whole genome shotgun (WGS) entry which is preliminary data.</text>
</comment>
<dbReference type="Pfam" id="PF13569">
    <property type="entry name" value="DUF4132"/>
    <property type="match status" value="1"/>
</dbReference>
<accession>A0A4R5B5E9</accession>
<dbReference type="RefSeq" id="WP_131897231.1">
    <property type="nucleotide sequence ID" value="NZ_SMKU01000143.1"/>
</dbReference>
<feature type="domain" description="DUF4132" evidence="2">
    <location>
        <begin position="1"/>
        <end position="168"/>
    </location>
</feature>
<organism evidence="3 4">
    <name type="scientific">Actinomadura rubrisoli</name>
    <dbReference type="NCBI Taxonomy" id="2530368"/>
    <lineage>
        <taxon>Bacteria</taxon>
        <taxon>Bacillati</taxon>
        <taxon>Actinomycetota</taxon>
        <taxon>Actinomycetes</taxon>
        <taxon>Streptosporangiales</taxon>
        <taxon>Thermomonosporaceae</taxon>
        <taxon>Actinomadura</taxon>
    </lineage>
</organism>
<dbReference type="InterPro" id="IPR025406">
    <property type="entry name" value="DUF4132"/>
</dbReference>
<feature type="compositionally biased region" description="Basic and acidic residues" evidence="1">
    <location>
        <begin position="215"/>
        <end position="228"/>
    </location>
</feature>
<protein>
    <submittedName>
        <fullName evidence="3">DUF4132 domain-containing protein</fullName>
    </submittedName>
</protein>
<evidence type="ECO:0000313" key="3">
    <source>
        <dbReference type="EMBL" id="TDD81051.1"/>
    </source>
</evidence>
<name>A0A4R5B5E9_9ACTN</name>
<keyword evidence="4" id="KW-1185">Reference proteome</keyword>
<gene>
    <name evidence="3" type="ORF">E1298_24750</name>
</gene>
<proteinExistence type="predicted"/>
<dbReference type="OrthoDB" id="4554725at2"/>
<feature type="region of interest" description="Disordered" evidence="1">
    <location>
        <begin position="215"/>
        <end position="239"/>
    </location>
</feature>
<sequence length="256" mass="28274">MKKDVRTVAADQIRRLEAAMVARRRWTADEFRRLFVEHPLIWHIARRLVWVAEDGGEALKGRGGAVESGGEGIAFRVAEDRTFADVDDNALTPPGSARIGIVHPLELGKALDAWSAVFADYAILQPFPQLGRAVHVLSDAERADRRLERFQGVDVPPRAVFGLERRGWQRSRPMDAGIQSCVFREVPGGLFVTIKLNPGVPIGRVDDGGDQRLEEIRLDDRPDDDRSSPQRAGRPFGELDPVTASEVLAELAEAAS</sequence>
<dbReference type="Proteomes" id="UP000294513">
    <property type="component" value="Unassembled WGS sequence"/>
</dbReference>
<dbReference type="EMBL" id="SMKU01000143">
    <property type="protein sequence ID" value="TDD81051.1"/>
    <property type="molecule type" value="Genomic_DNA"/>
</dbReference>